<dbReference type="Proteomes" id="UP000187166">
    <property type="component" value="Unassembled WGS sequence"/>
</dbReference>
<evidence type="ECO:0000256" key="1">
    <source>
        <dbReference type="SAM" id="Phobius"/>
    </source>
</evidence>
<evidence type="ECO:0000259" key="2">
    <source>
        <dbReference type="Pfam" id="PF01478"/>
    </source>
</evidence>
<dbReference type="EMBL" id="MJIH01000008">
    <property type="protein sequence ID" value="OLR61611.1"/>
    <property type="molecule type" value="Genomic_DNA"/>
</dbReference>
<feature type="transmembrane region" description="Helical" evidence="1">
    <location>
        <begin position="16"/>
        <end position="33"/>
    </location>
</feature>
<feature type="transmembrane region" description="Helical" evidence="1">
    <location>
        <begin position="40"/>
        <end position="59"/>
    </location>
</feature>
<dbReference type="STRING" id="1465756.BIV18_09660"/>
<reference evidence="3 4" key="1">
    <citation type="journal article" date="2016" name="Appl. Environ. Microbiol.">
        <title>Function and Phylogeny of Bacterial Butyryl Coenzyme A:Acetate Transferases and Their Diversity in the Proximal Colon of Swine.</title>
        <authorList>
            <person name="Trachsel J."/>
            <person name="Bayles D.O."/>
            <person name="Looft T."/>
            <person name="Levine U.Y."/>
            <person name="Allen H.K."/>
        </authorList>
    </citation>
    <scope>NUCLEOTIDE SEQUENCE [LARGE SCALE GENOMIC DNA]</scope>
    <source>
        <strain evidence="3 4">35-6-1</strain>
    </source>
</reference>
<proteinExistence type="predicted"/>
<evidence type="ECO:0000313" key="4">
    <source>
        <dbReference type="Proteomes" id="UP000187166"/>
    </source>
</evidence>
<keyword evidence="1" id="KW-1133">Transmembrane helix</keyword>
<comment type="caution">
    <text evidence="3">The sequence shown here is derived from an EMBL/GenBank/DDBJ whole genome shotgun (WGS) entry which is preliminary data.</text>
</comment>
<keyword evidence="4" id="KW-1185">Reference proteome</keyword>
<feature type="transmembrane region" description="Helical" evidence="1">
    <location>
        <begin position="65"/>
        <end position="83"/>
    </location>
</feature>
<keyword evidence="1" id="KW-0472">Membrane</keyword>
<gene>
    <name evidence="3" type="ORF">BIV18_09660</name>
</gene>
<dbReference type="InterPro" id="IPR000045">
    <property type="entry name" value="Prepilin_IV_endopep_pep"/>
</dbReference>
<accession>A0A1U7LX09</accession>
<organism evidence="3 4">
    <name type="scientific">Peptoniphilus porci</name>
    <dbReference type="NCBI Taxonomy" id="2652280"/>
    <lineage>
        <taxon>Bacteria</taxon>
        <taxon>Bacillati</taxon>
        <taxon>Bacillota</taxon>
        <taxon>Tissierellia</taxon>
        <taxon>Tissierellales</taxon>
        <taxon>Peptoniphilaceae</taxon>
        <taxon>Peptoniphilus</taxon>
    </lineage>
</organism>
<dbReference type="Gene3D" id="1.20.120.1220">
    <property type="match status" value="1"/>
</dbReference>
<feature type="transmembrane region" description="Helical" evidence="1">
    <location>
        <begin position="135"/>
        <end position="153"/>
    </location>
</feature>
<dbReference type="GO" id="GO:0004190">
    <property type="term" value="F:aspartic-type endopeptidase activity"/>
    <property type="evidence" value="ECO:0007669"/>
    <property type="project" value="InterPro"/>
</dbReference>
<dbReference type="GO" id="GO:0016020">
    <property type="term" value="C:membrane"/>
    <property type="evidence" value="ECO:0007669"/>
    <property type="project" value="InterPro"/>
</dbReference>
<dbReference type="AlphaFoldDB" id="A0A1U7LX09"/>
<feature type="domain" description="Prepilin type IV endopeptidase peptidase" evidence="2">
    <location>
        <begin position="23"/>
        <end position="119"/>
    </location>
</feature>
<evidence type="ECO:0000313" key="3">
    <source>
        <dbReference type="EMBL" id="OLR61611.1"/>
    </source>
</evidence>
<feature type="transmembrane region" description="Helical" evidence="1">
    <location>
        <begin position="104"/>
        <end position="123"/>
    </location>
</feature>
<dbReference type="Pfam" id="PF01478">
    <property type="entry name" value="Peptidase_A24"/>
    <property type="match status" value="1"/>
</dbReference>
<sequence>MTSSFFSIFDKSFIENPYLVISTLIFLIIISIIDFKTLKIPNKIVLVYFILRFIFIPLAPIKNDLIWLLFTGLVVIIPALIHNRPMGGDVKALMSLSIYLGENIIPFLALFYMVGLIIGLIAYGVTKDSKKKMPLAPFMLIAYFIFLAIQMQAI</sequence>
<protein>
    <recommendedName>
        <fullName evidence="2">Prepilin type IV endopeptidase peptidase domain-containing protein</fullName>
    </recommendedName>
</protein>
<name>A0A1U7LX09_9FIRM</name>
<keyword evidence="1" id="KW-0812">Transmembrane</keyword>